<organism evidence="1 2">
    <name type="scientific">Ixodes persulcatus</name>
    <name type="common">Taiga tick</name>
    <dbReference type="NCBI Taxonomy" id="34615"/>
    <lineage>
        <taxon>Eukaryota</taxon>
        <taxon>Metazoa</taxon>
        <taxon>Ecdysozoa</taxon>
        <taxon>Arthropoda</taxon>
        <taxon>Chelicerata</taxon>
        <taxon>Arachnida</taxon>
        <taxon>Acari</taxon>
        <taxon>Parasitiformes</taxon>
        <taxon>Ixodida</taxon>
        <taxon>Ixodoidea</taxon>
        <taxon>Ixodidae</taxon>
        <taxon>Ixodinae</taxon>
        <taxon>Ixodes</taxon>
    </lineage>
</organism>
<reference evidence="1 2" key="1">
    <citation type="journal article" date="2020" name="Cell">
        <title>Large-Scale Comparative Analyses of Tick Genomes Elucidate Their Genetic Diversity and Vector Capacities.</title>
        <authorList>
            <consortium name="Tick Genome and Microbiome Consortium (TIGMIC)"/>
            <person name="Jia N."/>
            <person name="Wang J."/>
            <person name="Shi W."/>
            <person name="Du L."/>
            <person name="Sun Y."/>
            <person name="Zhan W."/>
            <person name="Jiang J.F."/>
            <person name="Wang Q."/>
            <person name="Zhang B."/>
            <person name="Ji P."/>
            <person name="Bell-Sakyi L."/>
            <person name="Cui X.M."/>
            <person name="Yuan T.T."/>
            <person name="Jiang B.G."/>
            <person name="Yang W.F."/>
            <person name="Lam T.T."/>
            <person name="Chang Q.C."/>
            <person name="Ding S.J."/>
            <person name="Wang X.J."/>
            <person name="Zhu J.G."/>
            <person name="Ruan X.D."/>
            <person name="Zhao L."/>
            <person name="Wei J.T."/>
            <person name="Ye R.Z."/>
            <person name="Que T.C."/>
            <person name="Du C.H."/>
            <person name="Zhou Y.H."/>
            <person name="Cheng J.X."/>
            <person name="Dai P.F."/>
            <person name="Guo W.B."/>
            <person name="Han X.H."/>
            <person name="Huang E.J."/>
            <person name="Li L.F."/>
            <person name="Wei W."/>
            <person name="Gao Y.C."/>
            <person name="Liu J.Z."/>
            <person name="Shao H.Z."/>
            <person name="Wang X."/>
            <person name="Wang C.C."/>
            <person name="Yang T.C."/>
            <person name="Huo Q.B."/>
            <person name="Li W."/>
            <person name="Chen H.Y."/>
            <person name="Chen S.E."/>
            <person name="Zhou L.G."/>
            <person name="Ni X.B."/>
            <person name="Tian J.H."/>
            <person name="Sheng Y."/>
            <person name="Liu T."/>
            <person name="Pan Y.S."/>
            <person name="Xia L.Y."/>
            <person name="Li J."/>
            <person name="Zhao F."/>
            <person name="Cao W.C."/>
        </authorList>
    </citation>
    <scope>NUCLEOTIDE SEQUENCE [LARGE SCALE GENOMIC DNA]</scope>
    <source>
        <strain evidence="1">Iper-2018</strain>
    </source>
</reference>
<name>A0AC60Q3G3_IXOPE</name>
<keyword evidence="2" id="KW-1185">Reference proteome</keyword>
<gene>
    <name evidence="1" type="ORF">HPB47_025398</name>
</gene>
<proteinExistence type="predicted"/>
<evidence type="ECO:0000313" key="2">
    <source>
        <dbReference type="Proteomes" id="UP000805193"/>
    </source>
</evidence>
<evidence type="ECO:0000313" key="1">
    <source>
        <dbReference type="EMBL" id="KAG0427564.1"/>
    </source>
</evidence>
<sequence length="179" mass="20319">MWRLMGVGATAEQVTCKVQHPVDPNRNLHFLSDFPHLLKCLRNSLLKASFNAPDDKVMIDHVRQAFQLDSDNVTLKAMPYMTPSHLAANSIKLIRVSVAFQLFGPHVLRALHLYKPRIEKVKIGDVISIMMSPFSSKALWAYSWRAKRKVLSSFSTLRIGRSRQRHKEEASSTSPPLKA</sequence>
<dbReference type="Proteomes" id="UP000805193">
    <property type="component" value="Unassembled WGS sequence"/>
</dbReference>
<dbReference type="EMBL" id="JABSTQ010009615">
    <property type="protein sequence ID" value="KAG0427564.1"/>
    <property type="molecule type" value="Genomic_DNA"/>
</dbReference>
<protein>
    <submittedName>
        <fullName evidence="1">Uncharacterized protein</fullName>
    </submittedName>
</protein>
<comment type="caution">
    <text evidence="1">The sequence shown here is derived from an EMBL/GenBank/DDBJ whole genome shotgun (WGS) entry which is preliminary data.</text>
</comment>
<accession>A0AC60Q3G3</accession>